<reference evidence="2" key="1">
    <citation type="journal article" date="2010" name="PLoS Negl. Trop. Dis.">
        <title>The genome sequence of Trypanosoma brucei gambiense, causative agent of chronic human african trypanosomiasis.</title>
        <authorList>
            <person name="Jackson A.P."/>
            <person name="Sanders M."/>
            <person name="Berry A."/>
            <person name="McQuillan J."/>
            <person name="Aslett M.A."/>
            <person name="Quail M.A."/>
            <person name="Chukualim B."/>
            <person name="Capewell P."/>
            <person name="MacLeod A."/>
            <person name="Melville S.E."/>
            <person name="Gibson W."/>
            <person name="Barry J.D."/>
            <person name="Berriman M."/>
            <person name="Hertz-Fowler C."/>
        </authorList>
    </citation>
    <scope>NUCLEOTIDE SEQUENCE [LARGE SCALE GENOMIC DNA]</scope>
    <source>
        <strain evidence="2">MHOM/CI/86/DAL972</strain>
    </source>
</reference>
<name>C9ZNM1_TRYB9</name>
<dbReference type="Proteomes" id="UP000002316">
    <property type="component" value="Chromosome 5"/>
</dbReference>
<accession>C9ZNM1</accession>
<sequence>MCIYVSNFIERNVALVRLWRVDAFITFFQLLPAPLRPPQFENGLHPSLNSPSISFGSFIPFPCLPTTLRHTAARQLLVHLMRTTLISEEKRRCRTTLLHSLSCMSSRSSNNFSPPILRNTCVVR</sequence>
<dbReference type="RefSeq" id="XP_011773286.1">
    <property type="nucleotide sequence ID" value="XM_011774984.1"/>
</dbReference>
<dbReference type="GeneID" id="23861112"/>
<dbReference type="EMBL" id="FN554968">
    <property type="protein sequence ID" value="CBH10999.1"/>
    <property type="molecule type" value="Genomic_DNA"/>
</dbReference>
<protein>
    <submittedName>
        <fullName evidence="1">Uncharacterized protein</fullName>
    </submittedName>
</protein>
<dbReference type="AlphaFoldDB" id="C9ZNM1"/>
<gene>
    <name evidence="1" type="ORF">TbgDal_V1370</name>
</gene>
<organism evidence="1 2">
    <name type="scientific">Trypanosoma brucei gambiense (strain MHOM/CI/86/DAL972)</name>
    <dbReference type="NCBI Taxonomy" id="679716"/>
    <lineage>
        <taxon>Eukaryota</taxon>
        <taxon>Discoba</taxon>
        <taxon>Euglenozoa</taxon>
        <taxon>Kinetoplastea</taxon>
        <taxon>Metakinetoplastina</taxon>
        <taxon>Trypanosomatida</taxon>
        <taxon>Trypanosomatidae</taxon>
        <taxon>Trypanosoma</taxon>
    </lineage>
</organism>
<dbReference type="KEGG" id="tbg:TbgDal_V1370"/>
<evidence type="ECO:0000313" key="1">
    <source>
        <dbReference type="EMBL" id="CBH10999.1"/>
    </source>
</evidence>
<evidence type="ECO:0000313" key="2">
    <source>
        <dbReference type="Proteomes" id="UP000002316"/>
    </source>
</evidence>
<proteinExistence type="predicted"/>